<comment type="subcellular location">
    <subcellularLocation>
        <location evidence="2">Cytoplasm</location>
        <location evidence="2">Cytosol</location>
    </subcellularLocation>
    <subcellularLocation>
        <location evidence="1">Peroxisome matrix</location>
    </subcellularLocation>
</comment>
<keyword evidence="3" id="KW-0813">Transport</keyword>
<dbReference type="InterPro" id="IPR015943">
    <property type="entry name" value="WD40/YVTN_repeat-like_dom_sf"/>
</dbReference>
<accession>A0A9W8AIX5</accession>
<dbReference type="SMART" id="SM00320">
    <property type="entry name" value="WD40"/>
    <property type="match status" value="6"/>
</dbReference>
<dbReference type="GO" id="GO:0016558">
    <property type="term" value="P:protein import into peroxisome matrix"/>
    <property type="evidence" value="ECO:0007669"/>
    <property type="project" value="InterPro"/>
</dbReference>
<dbReference type="InterPro" id="IPR020472">
    <property type="entry name" value="WD40_PAC1"/>
</dbReference>
<keyword evidence="4" id="KW-0963">Cytoplasm</keyword>
<evidence type="ECO:0000256" key="9">
    <source>
        <dbReference type="ARBA" id="ARBA00024017"/>
    </source>
</evidence>
<sequence>MRTVRTTGYNGYSVKFSPFFEHVVACAGAANYGLVGNGRLSIANDTPTGLQLDKAYDTQDGTFDCSWNELNENQIASCGGDGSVKLWDLTIPHQPIRKWQEHRREVFSIEWNYTKKDTFLTSSWDFTIKLWHPGQPASLRTWAEHSQCVYSVSWCPRQPDAFLSASGDGTVKLWDVKQPRSVQSVSAHAHEVLSVDWSKYREHVFATGSADKSIKVWDARHTRHEVETLLGHQYAVRRVRFSPHHDAVLASASYDMTCRVWNIDAPMGQPQRELLDYHTEFVFGVDFNLYVPGQLATCAWDEQLAVVTVPGLVS</sequence>
<gene>
    <name evidence="12" type="primary">PEX7</name>
    <name evidence="12" type="ORF">IWQ60_000221</name>
</gene>
<evidence type="ECO:0000256" key="6">
    <source>
        <dbReference type="ARBA" id="ARBA00022737"/>
    </source>
</evidence>
<evidence type="ECO:0000256" key="11">
    <source>
        <dbReference type="PROSITE-ProRule" id="PRU00221"/>
    </source>
</evidence>
<dbReference type="GO" id="GO:0005053">
    <property type="term" value="F:peroxisome matrix targeting signal-2 binding"/>
    <property type="evidence" value="ECO:0007669"/>
    <property type="project" value="InterPro"/>
</dbReference>
<reference evidence="12" key="1">
    <citation type="submission" date="2022-07" db="EMBL/GenBank/DDBJ databases">
        <title>Phylogenomic reconstructions and comparative analyses of Kickxellomycotina fungi.</title>
        <authorList>
            <person name="Reynolds N.K."/>
            <person name="Stajich J.E."/>
            <person name="Barry K."/>
            <person name="Grigoriev I.V."/>
            <person name="Crous P."/>
            <person name="Smith M.E."/>
        </authorList>
    </citation>
    <scope>NUCLEOTIDE SEQUENCE</scope>
    <source>
        <strain evidence="12">RSA 861</strain>
    </source>
</reference>
<evidence type="ECO:0000256" key="8">
    <source>
        <dbReference type="ARBA" id="ARBA00023140"/>
    </source>
</evidence>
<keyword evidence="12" id="KW-0675">Receptor</keyword>
<evidence type="ECO:0000256" key="1">
    <source>
        <dbReference type="ARBA" id="ARBA00004253"/>
    </source>
</evidence>
<dbReference type="InterPro" id="IPR044536">
    <property type="entry name" value="PEX7"/>
</dbReference>
<dbReference type="CDD" id="cd00200">
    <property type="entry name" value="WD40"/>
    <property type="match status" value="1"/>
</dbReference>
<keyword evidence="6" id="KW-0677">Repeat</keyword>
<dbReference type="InterPro" id="IPR001680">
    <property type="entry name" value="WD40_rpt"/>
</dbReference>
<feature type="repeat" description="WD" evidence="11">
    <location>
        <begin position="185"/>
        <end position="227"/>
    </location>
</feature>
<feature type="repeat" description="WD" evidence="11">
    <location>
        <begin position="229"/>
        <end position="264"/>
    </location>
</feature>
<dbReference type="InterPro" id="IPR036322">
    <property type="entry name" value="WD40_repeat_dom_sf"/>
</dbReference>
<keyword evidence="5 11" id="KW-0853">WD repeat</keyword>
<dbReference type="EMBL" id="JANBPT010000005">
    <property type="protein sequence ID" value="KAJ1930524.1"/>
    <property type="molecule type" value="Genomic_DNA"/>
</dbReference>
<protein>
    <recommendedName>
        <fullName evidence="10">Peroxin-7</fullName>
    </recommendedName>
</protein>
<dbReference type="GO" id="GO:0005829">
    <property type="term" value="C:cytosol"/>
    <property type="evidence" value="ECO:0007669"/>
    <property type="project" value="UniProtKB-SubCell"/>
</dbReference>
<evidence type="ECO:0000256" key="2">
    <source>
        <dbReference type="ARBA" id="ARBA00004514"/>
    </source>
</evidence>
<dbReference type="PANTHER" id="PTHR46027:SF1">
    <property type="entry name" value="PEROXISOMAL TARGETING SIGNAL 2 RECEPTOR"/>
    <property type="match status" value="1"/>
</dbReference>
<feature type="repeat" description="WD" evidence="11">
    <location>
        <begin position="142"/>
        <end position="184"/>
    </location>
</feature>
<keyword evidence="8" id="KW-0576">Peroxisome</keyword>
<evidence type="ECO:0000256" key="3">
    <source>
        <dbReference type="ARBA" id="ARBA00022448"/>
    </source>
</evidence>
<dbReference type="PANTHER" id="PTHR46027">
    <property type="entry name" value="PEROXISOMAL TARGETING SIGNAL 2 RECEPTOR"/>
    <property type="match status" value="1"/>
</dbReference>
<evidence type="ECO:0000256" key="7">
    <source>
        <dbReference type="ARBA" id="ARBA00022927"/>
    </source>
</evidence>
<evidence type="ECO:0000256" key="5">
    <source>
        <dbReference type="ARBA" id="ARBA00022574"/>
    </source>
</evidence>
<evidence type="ECO:0000313" key="13">
    <source>
        <dbReference type="Proteomes" id="UP001150569"/>
    </source>
</evidence>
<name>A0A9W8AIX5_9FUNG</name>
<proteinExistence type="inferred from homology"/>
<dbReference type="PROSITE" id="PS50082">
    <property type="entry name" value="WD_REPEATS_2"/>
    <property type="match status" value="4"/>
</dbReference>
<feature type="repeat" description="WD" evidence="11">
    <location>
        <begin position="99"/>
        <end position="131"/>
    </location>
</feature>
<keyword evidence="13" id="KW-1185">Reference proteome</keyword>
<dbReference type="PROSITE" id="PS00678">
    <property type="entry name" value="WD_REPEATS_1"/>
    <property type="match status" value="1"/>
</dbReference>
<organism evidence="12 13">
    <name type="scientific">Tieghemiomyces parasiticus</name>
    <dbReference type="NCBI Taxonomy" id="78921"/>
    <lineage>
        <taxon>Eukaryota</taxon>
        <taxon>Fungi</taxon>
        <taxon>Fungi incertae sedis</taxon>
        <taxon>Zoopagomycota</taxon>
        <taxon>Kickxellomycotina</taxon>
        <taxon>Dimargaritomycetes</taxon>
        <taxon>Dimargaritales</taxon>
        <taxon>Dimargaritaceae</taxon>
        <taxon>Tieghemiomyces</taxon>
    </lineage>
</organism>
<comment type="caution">
    <text evidence="12">The sequence shown here is derived from an EMBL/GenBank/DDBJ whole genome shotgun (WGS) entry which is preliminary data.</text>
</comment>
<comment type="similarity">
    <text evidence="9">Belongs to the WD repeat peroxin-7 family.</text>
</comment>
<dbReference type="Pfam" id="PF00400">
    <property type="entry name" value="WD40"/>
    <property type="match status" value="5"/>
</dbReference>
<evidence type="ECO:0000256" key="4">
    <source>
        <dbReference type="ARBA" id="ARBA00022490"/>
    </source>
</evidence>
<evidence type="ECO:0000256" key="10">
    <source>
        <dbReference type="ARBA" id="ARBA00032565"/>
    </source>
</evidence>
<evidence type="ECO:0000313" key="12">
    <source>
        <dbReference type="EMBL" id="KAJ1930524.1"/>
    </source>
</evidence>
<dbReference type="Gene3D" id="2.130.10.10">
    <property type="entry name" value="YVTN repeat-like/Quinoprotein amine dehydrogenase"/>
    <property type="match status" value="1"/>
</dbReference>
<dbReference type="OrthoDB" id="273771at2759"/>
<dbReference type="AlphaFoldDB" id="A0A9W8AIX5"/>
<keyword evidence="7" id="KW-0653">Protein transport</keyword>
<dbReference type="SUPFAM" id="SSF50978">
    <property type="entry name" value="WD40 repeat-like"/>
    <property type="match status" value="1"/>
</dbReference>
<dbReference type="PRINTS" id="PR00320">
    <property type="entry name" value="GPROTEINBRPT"/>
</dbReference>
<dbReference type="InterPro" id="IPR019775">
    <property type="entry name" value="WD40_repeat_CS"/>
</dbReference>
<dbReference type="Proteomes" id="UP001150569">
    <property type="component" value="Unassembled WGS sequence"/>
</dbReference>
<dbReference type="GO" id="GO:0005782">
    <property type="term" value="C:peroxisomal matrix"/>
    <property type="evidence" value="ECO:0007669"/>
    <property type="project" value="UniProtKB-SubCell"/>
</dbReference>
<dbReference type="PROSITE" id="PS50294">
    <property type="entry name" value="WD_REPEATS_REGION"/>
    <property type="match status" value="3"/>
</dbReference>